<dbReference type="PROSITE" id="PS50966">
    <property type="entry name" value="ZF_SWIM"/>
    <property type="match status" value="1"/>
</dbReference>
<feature type="domain" description="SWIM-type" evidence="2">
    <location>
        <begin position="124"/>
        <end position="159"/>
    </location>
</feature>
<dbReference type="EMBL" id="JBHSKF010000011">
    <property type="protein sequence ID" value="MFC5289437.1"/>
    <property type="molecule type" value="Genomic_DNA"/>
</dbReference>
<dbReference type="Proteomes" id="UP001596157">
    <property type="component" value="Unassembled WGS sequence"/>
</dbReference>
<evidence type="ECO:0000259" key="2">
    <source>
        <dbReference type="PROSITE" id="PS50966"/>
    </source>
</evidence>
<protein>
    <submittedName>
        <fullName evidence="3">SWIM zinc finger family protein</fullName>
    </submittedName>
</protein>
<name>A0ABW0EQ50_9PSEU</name>
<comment type="caution">
    <text evidence="3">The sequence shown here is derived from an EMBL/GenBank/DDBJ whole genome shotgun (WGS) entry which is preliminary data.</text>
</comment>
<sequence>MSRARGFPAFGPVRGAGRFARTWWGRAWVAGLEDSALDGEQLRVGRKLARAGHVGAITASPGRLSAVVHDPGDDAAYPTAVRVPELTDAEWDRLAAQVGAESGHLAALLDGEMPTALADAASAVDVALLPGIGDFDSDCGCPGWEMPCRHAAAVAYQAAWLLDADPFVLLLLRGRDRDFLVETAPPGIPATAAFADPVATLPAPPGVPADRPAALSVPAAPGIDPDALALLAADAAVRARALLAECSAPGEVAVLPLADDIVRFAAVHPTAEPRLRGARADLDRAVAAWRQGGLAGLRALDTVWKAPRAELARGGDAAGSVAEAAVEVTGNHVTLGDAQLRYGRDGRWYPYRRRANNWWPSGRPNPDAAAALLDAGGVVEGG</sequence>
<evidence type="ECO:0000313" key="3">
    <source>
        <dbReference type="EMBL" id="MFC5289437.1"/>
    </source>
</evidence>
<dbReference type="Pfam" id="PF04434">
    <property type="entry name" value="SWIM"/>
    <property type="match status" value="1"/>
</dbReference>
<gene>
    <name evidence="3" type="ORF">ACFPM7_20490</name>
</gene>
<keyword evidence="4" id="KW-1185">Reference proteome</keyword>
<keyword evidence="1" id="KW-0862">Zinc</keyword>
<dbReference type="PANTHER" id="PTHR38133:SF1">
    <property type="entry name" value="SLR1429 PROTEIN"/>
    <property type="match status" value="1"/>
</dbReference>
<accession>A0ABW0EQ50</accession>
<organism evidence="3 4">
    <name type="scientific">Actinokineospora guangxiensis</name>
    <dbReference type="NCBI Taxonomy" id="1490288"/>
    <lineage>
        <taxon>Bacteria</taxon>
        <taxon>Bacillati</taxon>
        <taxon>Actinomycetota</taxon>
        <taxon>Actinomycetes</taxon>
        <taxon>Pseudonocardiales</taxon>
        <taxon>Pseudonocardiaceae</taxon>
        <taxon>Actinokineospora</taxon>
    </lineage>
</organism>
<proteinExistence type="predicted"/>
<keyword evidence="1" id="KW-0479">Metal-binding</keyword>
<reference evidence="4" key="1">
    <citation type="journal article" date="2019" name="Int. J. Syst. Evol. Microbiol.">
        <title>The Global Catalogue of Microorganisms (GCM) 10K type strain sequencing project: providing services to taxonomists for standard genome sequencing and annotation.</title>
        <authorList>
            <consortium name="The Broad Institute Genomics Platform"/>
            <consortium name="The Broad Institute Genome Sequencing Center for Infectious Disease"/>
            <person name="Wu L."/>
            <person name="Ma J."/>
        </authorList>
    </citation>
    <scope>NUCLEOTIDE SEQUENCE [LARGE SCALE GENOMIC DNA]</scope>
    <source>
        <strain evidence="4">CCUG 59778</strain>
    </source>
</reference>
<dbReference type="PANTHER" id="PTHR38133">
    <property type="entry name" value="SLR1429 PROTEIN"/>
    <property type="match status" value="1"/>
</dbReference>
<dbReference type="InterPro" id="IPR007527">
    <property type="entry name" value="Znf_SWIM"/>
</dbReference>
<evidence type="ECO:0000313" key="4">
    <source>
        <dbReference type="Proteomes" id="UP001596157"/>
    </source>
</evidence>
<keyword evidence="1" id="KW-0863">Zinc-finger</keyword>
<evidence type="ECO:0000256" key="1">
    <source>
        <dbReference type="PROSITE-ProRule" id="PRU00325"/>
    </source>
</evidence>
<dbReference type="RefSeq" id="WP_378249286.1">
    <property type="nucleotide sequence ID" value="NZ_JBHSKF010000011.1"/>
</dbReference>